<evidence type="ECO:0000256" key="5">
    <source>
        <dbReference type="ARBA" id="ARBA00022944"/>
    </source>
</evidence>
<dbReference type="InterPro" id="IPR051612">
    <property type="entry name" value="Teichoic_Acid_Biosynth"/>
</dbReference>
<dbReference type="AlphaFoldDB" id="A0AAJ0NID6"/>
<dbReference type="Gene3D" id="3.40.50.12580">
    <property type="match status" value="1"/>
</dbReference>
<dbReference type="InterPro" id="IPR043149">
    <property type="entry name" value="TagF_N"/>
</dbReference>
<evidence type="ECO:0000259" key="7">
    <source>
        <dbReference type="Pfam" id="PF00534"/>
    </source>
</evidence>
<dbReference type="RefSeq" id="WP_046099571.1">
    <property type="nucleotide sequence ID" value="NZ_CP015552.1"/>
</dbReference>
<evidence type="ECO:0000313" key="9">
    <source>
        <dbReference type="Proteomes" id="UP000033530"/>
    </source>
</evidence>
<evidence type="ECO:0000313" key="8">
    <source>
        <dbReference type="EMBL" id="KKB25736.1"/>
    </source>
</evidence>
<proteinExistence type="inferred from homology"/>
<evidence type="ECO:0000256" key="2">
    <source>
        <dbReference type="ARBA" id="ARBA00010488"/>
    </source>
</evidence>
<comment type="caution">
    <text evidence="8">The sequence shown here is derived from an EMBL/GenBank/DDBJ whole genome shotgun (WGS) entry which is preliminary data.</text>
</comment>
<dbReference type="SUPFAM" id="SSF53756">
    <property type="entry name" value="UDP-Glycosyltransferase/glycogen phosphorylase"/>
    <property type="match status" value="2"/>
</dbReference>
<dbReference type="InterPro" id="IPR007554">
    <property type="entry name" value="Glycerophosphate_synth"/>
</dbReference>
<dbReference type="Gene3D" id="3.40.50.11820">
    <property type="match status" value="1"/>
</dbReference>
<reference evidence="8 9" key="1">
    <citation type="submission" date="2015-03" db="EMBL/GenBank/DDBJ databases">
        <title>Draft Genome Sequence of S. carnosus subsp. utilis LTH 7013, Isolated from South Tirolean Ham.</title>
        <authorList>
            <person name="Mueller A."/>
            <person name="Huptas C."/>
            <person name="Wenning M."/>
            <person name="Weiss A."/>
            <person name="Schmidt H."/>
        </authorList>
    </citation>
    <scope>NUCLEOTIDE SEQUENCE [LARGE SCALE GENOMIC DNA]</scope>
    <source>
        <strain evidence="8 9">LTH7013</strain>
    </source>
</reference>
<comment type="similarity">
    <text evidence="2">Belongs to the CDP-glycerol glycerophosphotransferase family.</text>
</comment>
<evidence type="ECO:0000256" key="4">
    <source>
        <dbReference type="ARBA" id="ARBA00022679"/>
    </source>
</evidence>
<dbReference type="GO" id="GO:0047355">
    <property type="term" value="F:CDP-glycerol glycerophosphotransferase activity"/>
    <property type="evidence" value="ECO:0007669"/>
    <property type="project" value="InterPro"/>
</dbReference>
<keyword evidence="4 8" id="KW-0808">Transferase</keyword>
<name>A0AAJ0NID6_STACA</name>
<accession>A0AAJ0NID6</accession>
<dbReference type="Proteomes" id="UP000033530">
    <property type="component" value="Unassembled WGS sequence"/>
</dbReference>
<gene>
    <name evidence="8" type="ORF">VV61_03900</name>
</gene>
<dbReference type="PANTHER" id="PTHR37316">
    <property type="entry name" value="TEICHOIC ACID GLYCEROL-PHOSPHATE PRIMASE"/>
    <property type="match status" value="1"/>
</dbReference>
<protein>
    <submittedName>
        <fullName evidence="8">Glycosyl transferase family 1</fullName>
    </submittedName>
</protein>
<keyword evidence="5" id="KW-0777">Teichoic acid biosynthesis</keyword>
<keyword evidence="6" id="KW-0472">Membrane</keyword>
<dbReference type="Pfam" id="PF00534">
    <property type="entry name" value="Glycos_transf_1"/>
    <property type="match status" value="1"/>
</dbReference>
<evidence type="ECO:0000256" key="1">
    <source>
        <dbReference type="ARBA" id="ARBA00004202"/>
    </source>
</evidence>
<dbReference type="InterPro" id="IPR001296">
    <property type="entry name" value="Glyco_trans_1"/>
</dbReference>
<evidence type="ECO:0000256" key="6">
    <source>
        <dbReference type="ARBA" id="ARBA00023136"/>
    </source>
</evidence>
<dbReference type="Gene3D" id="3.40.50.2000">
    <property type="entry name" value="Glycogen Phosphorylase B"/>
    <property type="match status" value="1"/>
</dbReference>
<organism evidence="8 9">
    <name type="scientific">Staphylococcus carnosus</name>
    <dbReference type="NCBI Taxonomy" id="1281"/>
    <lineage>
        <taxon>Bacteria</taxon>
        <taxon>Bacillati</taxon>
        <taxon>Bacillota</taxon>
        <taxon>Bacilli</taxon>
        <taxon>Bacillales</taxon>
        <taxon>Staphylococcaceae</taxon>
        <taxon>Staphylococcus</taxon>
    </lineage>
</organism>
<comment type="subcellular location">
    <subcellularLocation>
        <location evidence="1">Cell membrane</location>
        <topology evidence="1">Peripheral membrane protein</topology>
    </subcellularLocation>
</comment>
<dbReference type="GO" id="GO:0005886">
    <property type="term" value="C:plasma membrane"/>
    <property type="evidence" value="ECO:0007669"/>
    <property type="project" value="UniProtKB-SubCell"/>
</dbReference>
<dbReference type="EMBL" id="LAIU01000002">
    <property type="protein sequence ID" value="KKB25736.1"/>
    <property type="molecule type" value="Genomic_DNA"/>
</dbReference>
<dbReference type="GO" id="GO:0016757">
    <property type="term" value="F:glycosyltransferase activity"/>
    <property type="evidence" value="ECO:0007669"/>
    <property type="project" value="InterPro"/>
</dbReference>
<dbReference type="InterPro" id="IPR043148">
    <property type="entry name" value="TagF_C"/>
</dbReference>
<dbReference type="Pfam" id="PF04464">
    <property type="entry name" value="Glyphos_transf"/>
    <property type="match status" value="1"/>
</dbReference>
<sequence>MVKLKEIRKKLDNYAKNKGKFTYVDAFRNKKIKKNHFVFESTHGDSFGGHNYYLVQEIKKKVRRSKIFVVVKNVEAAKKFFENNNMTYVNVIKHLSVKYYELIATSEYLINDTTFYPFFNKRKGQKYFIVWHGTPLKYMGKDMPVVVDVANVQRNFYMADKIFVSNEYTKDILIETYNMKNVYQGKIVVGSSPRNSIFLDEKKKENIRENLNIKNKKVRCYMPTWRGSVGKVKKSSHTQELLNYLEKNLDSNTVLYVKLHDFEKSSIDFKGFNKIKEFPNNYETYEFLSITDTLITDYSSVMYDYINVDKPVILYTYDYEEYIESRGLYEDIDKYPFKRVENLDDLLMAIENTYLIDYDKFKRRFTYSDVIDGVNKILKNMLNNYVDETISEYSLHNGKETVAILSGGFWNNGVTSALINTSENIDTSKRNYICFFEKSKIKPEHYYKLLNLPENVLFYPITGEVNGSVSDRLLLKRYLWNEDYKAKGRKKQLSRIYREEFKRIFGDLKIDWFIHYTGFERKEAEMMKHIDSKKMIWVHTDMFAEYEAKKNFSKKIVFSAYQSADKVVMVHENLRDNLNKEISGLSKKLVTVNNFLGEERIRRLSKENVFETLSNVKVDYAFNDNAYKTETQMIVEEYKNEIKEIVESTKESKHTDYHTAIKNIRDINERYSFNPYISYIVERTNKMLNEATERISNIFGVENKGLIDELLFEEYYDYILPEIKDKQNELNYYFPNLENELKSYKAFLNERLDKAIVNKNQKVINNLENQFKNSRQIVIEKYKSLKKEEDLKEKFNSLFENEKRHIKEFVEKNITPENIQGSQNPSIDFYSYFRVSKIKMLNAIFDDNITVYINIGRYDYQKGHDKLIEAFENTFEQNPNIFLVIVAPHGPLKSKTINRVRSSFARDSIVILTGINNPYPLLAHCDAFVLSSNYEGLGLVVYEALAVNTDVITVNLKETIQYMEQNQAIIVENSVEGLTNGFMKHLDLKTPLKKFDFEPLKIKSNEEFESLFK</sequence>
<dbReference type="PANTHER" id="PTHR37316:SF3">
    <property type="entry name" value="TEICHOIC ACID GLYCEROL-PHOSPHATE TRANSFERASE"/>
    <property type="match status" value="1"/>
</dbReference>
<feature type="domain" description="Glycosyl transferase family 1" evidence="7">
    <location>
        <begin position="850"/>
        <end position="989"/>
    </location>
</feature>
<keyword evidence="3" id="KW-1003">Cell membrane</keyword>
<evidence type="ECO:0000256" key="3">
    <source>
        <dbReference type="ARBA" id="ARBA00022475"/>
    </source>
</evidence>
<dbReference type="GO" id="GO:0019350">
    <property type="term" value="P:teichoic acid biosynthetic process"/>
    <property type="evidence" value="ECO:0007669"/>
    <property type="project" value="UniProtKB-KW"/>
</dbReference>